<keyword evidence="3" id="KW-1185">Reference proteome</keyword>
<proteinExistence type="predicted"/>
<feature type="transmembrane region" description="Helical" evidence="1">
    <location>
        <begin position="25"/>
        <end position="44"/>
    </location>
</feature>
<dbReference type="EMBL" id="BMAT01012670">
    <property type="protein sequence ID" value="GFR96616.1"/>
    <property type="molecule type" value="Genomic_DNA"/>
</dbReference>
<evidence type="ECO:0000256" key="1">
    <source>
        <dbReference type="SAM" id="Phobius"/>
    </source>
</evidence>
<reference evidence="2 3" key="1">
    <citation type="journal article" date="2021" name="Elife">
        <title>Chloroplast acquisition without the gene transfer in kleptoplastic sea slugs, Plakobranchus ocellatus.</title>
        <authorList>
            <person name="Maeda T."/>
            <person name="Takahashi S."/>
            <person name="Yoshida T."/>
            <person name="Shimamura S."/>
            <person name="Takaki Y."/>
            <person name="Nagai Y."/>
            <person name="Toyoda A."/>
            <person name="Suzuki Y."/>
            <person name="Arimoto A."/>
            <person name="Ishii H."/>
            <person name="Satoh N."/>
            <person name="Nishiyama T."/>
            <person name="Hasebe M."/>
            <person name="Maruyama T."/>
            <person name="Minagawa J."/>
            <person name="Obokata J."/>
            <person name="Shigenobu S."/>
        </authorList>
    </citation>
    <scope>NUCLEOTIDE SEQUENCE [LARGE SCALE GENOMIC DNA]</scope>
</reference>
<dbReference type="AlphaFoldDB" id="A0AAV4HHQ5"/>
<evidence type="ECO:0000313" key="3">
    <source>
        <dbReference type="Proteomes" id="UP000762676"/>
    </source>
</evidence>
<dbReference type="Proteomes" id="UP000762676">
    <property type="component" value="Unassembled WGS sequence"/>
</dbReference>
<keyword evidence="1" id="KW-0472">Membrane</keyword>
<organism evidence="2 3">
    <name type="scientific">Elysia marginata</name>
    <dbReference type="NCBI Taxonomy" id="1093978"/>
    <lineage>
        <taxon>Eukaryota</taxon>
        <taxon>Metazoa</taxon>
        <taxon>Spiralia</taxon>
        <taxon>Lophotrochozoa</taxon>
        <taxon>Mollusca</taxon>
        <taxon>Gastropoda</taxon>
        <taxon>Heterobranchia</taxon>
        <taxon>Euthyneura</taxon>
        <taxon>Panpulmonata</taxon>
        <taxon>Sacoglossa</taxon>
        <taxon>Placobranchoidea</taxon>
        <taxon>Plakobranchidae</taxon>
        <taxon>Elysia</taxon>
    </lineage>
</organism>
<protein>
    <submittedName>
        <fullName evidence="2">Uncharacterized protein</fullName>
    </submittedName>
</protein>
<evidence type="ECO:0000313" key="2">
    <source>
        <dbReference type="EMBL" id="GFR96616.1"/>
    </source>
</evidence>
<accession>A0AAV4HHQ5</accession>
<gene>
    <name evidence="2" type="ORF">ElyMa_006302400</name>
</gene>
<name>A0AAV4HHQ5_9GAST</name>
<sequence length="78" mass="8056">MPVDDLHSQDFKRTEPTKMSQVKSAVLLVVVAIALLSCTLVSTLPAGASVEKRGDPAGNVADPAVDTAIKILLKVASG</sequence>
<comment type="caution">
    <text evidence="2">The sequence shown here is derived from an EMBL/GenBank/DDBJ whole genome shotgun (WGS) entry which is preliminary data.</text>
</comment>
<keyword evidence="1" id="KW-1133">Transmembrane helix</keyword>
<keyword evidence="1" id="KW-0812">Transmembrane</keyword>